<evidence type="ECO:0000313" key="2">
    <source>
        <dbReference type="Proteomes" id="UP000297716"/>
    </source>
</evidence>
<dbReference type="EMBL" id="SKBN01000222">
    <property type="protein sequence ID" value="TGJ80415.1"/>
    <property type="molecule type" value="Genomic_DNA"/>
</dbReference>
<evidence type="ECO:0000313" key="1">
    <source>
        <dbReference type="EMBL" id="TGJ80415.1"/>
    </source>
</evidence>
<dbReference type="Proteomes" id="UP000297716">
    <property type="component" value="Unassembled WGS sequence"/>
</dbReference>
<dbReference type="AlphaFoldDB" id="A0A4Z0YMS8"/>
<dbReference type="OrthoDB" id="5365129at2759"/>
<organism evidence="1 2">
    <name type="scientific">Xylaria hypoxylon</name>
    <dbReference type="NCBI Taxonomy" id="37992"/>
    <lineage>
        <taxon>Eukaryota</taxon>
        <taxon>Fungi</taxon>
        <taxon>Dikarya</taxon>
        <taxon>Ascomycota</taxon>
        <taxon>Pezizomycotina</taxon>
        <taxon>Sordariomycetes</taxon>
        <taxon>Xylariomycetidae</taxon>
        <taxon>Xylariales</taxon>
        <taxon>Xylariaceae</taxon>
        <taxon>Xylaria</taxon>
    </lineage>
</organism>
<sequence length="355" mass="38942">MLPLLGFPPIVLGVIGMVLGFYEMAKNHYPNNKPHSTTVRITVGLDSKDGLGGAGGDLPDIQLFNEVGGFIGKRFRPGKIKSGEYADIVIEQKHKSNQQPAYALLGANGNAICISHITTTWPDGNQHAWMGDWGRKCGGTWYYSNIYLVPSGVKPNCLWIDSDNDKTRTGFQIHWPEFSHRQDDPPLDTTEAKAAKANYLCTAGPPFTMHVHPHSHTNKIDYWEPEGRDRNGSSPEHVGRTVRSAYGFSKHAPSARSEPNEFTTEALMGMSLVVSDAEDHSAEELCDSPTSFGPDFFNTRTGTFCHMSKKTLWPGCGTANATDNCFHDGLNQLVVNGIAARSEPYVNVVDWTSGS</sequence>
<comment type="caution">
    <text evidence="1">The sequence shown here is derived from an EMBL/GenBank/DDBJ whole genome shotgun (WGS) entry which is preliminary data.</text>
</comment>
<protein>
    <submittedName>
        <fullName evidence="1">Uncharacterized protein</fullName>
    </submittedName>
</protein>
<gene>
    <name evidence="1" type="ORF">E0Z10_g8349</name>
</gene>
<keyword evidence="2" id="KW-1185">Reference proteome</keyword>
<reference evidence="1 2" key="1">
    <citation type="submission" date="2019-03" db="EMBL/GenBank/DDBJ databases">
        <title>Draft genome sequence of Xylaria hypoxylon DSM 108379, a ubiquitous saprotrophic-parasitic fungi on hardwood.</title>
        <authorList>
            <person name="Buettner E."/>
            <person name="Leonhardt S."/>
            <person name="Gebauer A.M."/>
            <person name="Liers C."/>
            <person name="Hofrichter M."/>
            <person name="Kellner H."/>
        </authorList>
    </citation>
    <scope>NUCLEOTIDE SEQUENCE [LARGE SCALE GENOMIC DNA]</scope>
    <source>
        <strain evidence="1 2">DSM 108379</strain>
    </source>
</reference>
<name>A0A4Z0YMS8_9PEZI</name>
<accession>A0A4Z0YMS8</accession>
<proteinExistence type="predicted"/>